<dbReference type="Gene3D" id="3.90.550.10">
    <property type="entry name" value="Spore Coat Polysaccharide Biosynthesis Protein SpsA, Chain A"/>
    <property type="match status" value="1"/>
</dbReference>
<dbReference type="EC" id="2.4.-.-" evidence="2"/>
<feature type="domain" description="Glycosyltransferase 2-like" evidence="1">
    <location>
        <begin position="6"/>
        <end position="150"/>
    </location>
</feature>
<dbReference type="Pfam" id="PF00535">
    <property type="entry name" value="Glycos_transf_2"/>
    <property type="match status" value="1"/>
</dbReference>
<proteinExistence type="predicted"/>
<gene>
    <name evidence="2" type="ORF">RM549_00845</name>
</gene>
<organism evidence="2 3">
    <name type="scientific">Autumnicola patrickiae</name>
    <dbReference type="NCBI Taxonomy" id="3075591"/>
    <lineage>
        <taxon>Bacteria</taxon>
        <taxon>Pseudomonadati</taxon>
        <taxon>Bacteroidota</taxon>
        <taxon>Flavobacteriia</taxon>
        <taxon>Flavobacteriales</taxon>
        <taxon>Flavobacteriaceae</taxon>
        <taxon>Autumnicola</taxon>
    </lineage>
</organism>
<keyword evidence="3" id="KW-1185">Reference proteome</keyword>
<dbReference type="InterPro" id="IPR001173">
    <property type="entry name" value="Glyco_trans_2-like"/>
</dbReference>
<dbReference type="GO" id="GO:0016757">
    <property type="term" value="F:glycosyltransferase activity"/>
    <property type="evidence" value="ECO:0007669"/>
    <property type="project" value="UniProtKB-KW"/>
</dbReference>
<dbReference type="RefSeq" id="WP_311679740.1">
    <property type="nucleotide sequence ID" value="NZ_JAVRHM010000001.1"/>
</dbReference>
<evidence type="ECO:0000313" key="2">
    <source>
        <dbReference type="EMBL" id="MDT0688315.1"/>
    </source>
</evidence>
<keyword evidence="2" id="KW-0808">Transferase</keyword>
<reference evidence="2 3" key="1">
    <citation type="submission" date="2023-09" db="EMBL/GenBank/DDBJ databases">
        <authorList>
            <person name="Rey-Velasco X."/>
        </authorList>
    </citation>
    <scope>NUCLEOTIDE SEQUENCE [LARGE SCALE GENOMIC DNA]</scope>
    <source>
        <strain evidence="2 3">F188</strain>
    </source>
</reference>
<comment type="caution">
    <text evidence="2">The sequence shown here is derived from an EMBL/GenBank/DDBJ whole genome shotgun (WGS) entry which is preliminary data.</text>
</comment>
<dbReference type="CDD" id="cd00761">
    <property type="entry name" value="Glyco_tranf_GTA_type"/>
    <property type="match status" value="1"/>
</dbReference>
<keyword evidence="2" id="KW-0328">Glycosyltransferase</keyword>
<sequence length="304" mass="34924">MKPEVSIIIPTFNRAHTIEETIDCVMNQTHQKWECLVVDDGSTDGTEELLKTKFSEDSRFIYIQRPKSRKKGAASCRNLGLEKAEGKFIQFLDSDDLIAENKLEEQTNLLKNAPLNSLATSKWGRMQPNWEFPMIYEKMPTYFSSKNPRKLLDVFGNQFTYFPPHVYLLPSGLIKKAGIWDEELSLSDDGEFFCRMILGSSNIVFSPKTYAIYKTGAGNRLNGLLSEEGIASYIKAWTLNEKTILHCTGVKNHVLVRQAKLHFYKRMKKHNPSVIKEHPDFFNSRMSSFEYLFLKTSAKLNSLL</sequence>
<dbReference type="SUPFAM" id="SSF53448">
    <property type="entry name" value="Nucleotide-diphospho-sugar transferases"/>
    <property type="match status" value="1"/>
</dbReference>
<dbReference type="PANTHER" id="PTHR43685:SF2">
    <property type="entry name" value="GLYCOSYLTRANSFERASE 2-LIKE DOMAIN-CONTAINING PROTEIN"/>
    <property type="match status" value="1"/>
</dbReference>
<evidence type="ECO:0000259" key="1">
    <source>
        <dbReference type="Pfam" id="PF00535"/>
    </source>
</evidence>
<protein>
    <submittedName>
        <fullName evidence="2">Glycosyltransferase family 2 protein</fullName>
        <ecNumber evidence="2">2.4.-.-</ecNumber>
    </submittedName>
</protein>
<dbReference type="Proteomes" id="UP001261624">
    <property type="component" value="Unassembled WGS sequence"/>
</dbReference>
<evidence type="ECO:0000313" key="3">
    <source>
        <dbReference type="Proteomes" id="UP001261624"/>
    </source>
</evidence>
<dbReference type="InterPro" id="IPR029044">
    <property type="entry name" value="Nucleotide-diphossugar_trans"/>
</dbReference>
<dbReference type="EMBL" id="JAVRHM010000001">
    <property type="protein sequence ID" value="MDT0688315.1"/>
    <property type="molecule type" value="Genomic_DNA"/>
</dbReference>
<dbReference type="InterPro" id="IPR050834">
    <property type="entry name" value="Glycosyltransf_2"/>
</dbReference>
<name>A0ABU3DXA2_9FLAO</name>
<dbReference type="PANTHER" id="PTHR43685">
    <property type="entry name" value="GLYCOSYLTRANSFERASE"/>
    <property type="match status" value="1"/>
</dbReference>
<accession>A0ABU3DXA2</accession>